<evidence type="ECO:0000313" key="2">
    <source>
        <dbReference type="EMBL" id="ANB74721.1"/>
    </source>
</evidence>
<dbReference type="Proteomes" id="UP000076852">
    <property type="component" value="Chromosome 1"/>
</dbReference>
<gene>
    <name evidence="2" type="ORF">AYM40_14200</name>
</gene>
<proteinExistence type="predicted"/>
<evidence type="ECO:0000313" key="3">
    <source>
        <dbReference type="Proteomes" id="UP000076852"/>
    </source>
</evidence>
<dbReference type="RefSeq" id="WP_063498017.1">
    <property type="nucleotide sequence ID" value="NZ_CP014578.1"/>
</dbReference>
<sequence length="442" mass="47221">MPVDLSPAGPPRAYPTNPPRLVPWLIGWVLCNGIGSAGALLLWPAGTPASGPWFWFCVAGIPNGLFLITLGIARAGYEALWFRAHYWNMHRRNWLNRRVRYAQQPLQVLGVGYCLPLGGTSLTEAIAAAKPLPKMQAPRNGPGMILHNRFADNDPQLDSPAIEAEAVRHEVVQDKSGTHPSKQAPVSPAVHLIRRVLEPLAVSLHALSRYEPVYWPKIHVLALPAEAGEREQQVRDALRMAGLPPLQCQAVPATDGLLVADAWLDAGERRPLLVIAAEWHDAQPSTGSTEGSIAVLLAPGVFVLPEPVKVVASLHRPVAGELDTVADILANAVLWGNADAPTIQPAWISSLEDSHETDLLAALKKASLSGVTKLEMQRRADKLIGHSGAAGGWLSVAAAVESAGSGPHLILHTPQHTQTSQAAILYVSPAPDPTSPHGESGE</sequence>
<dbReference type="AlphaFoldDB" id="A0A160FPV1"/>
<dbReference type="STRING" id="1804984.AYM40_14200"/>
<name>A0A160FPV1_9BURK</name>
<accession>A0A160FPV1</accession>
<dbReference type="KEGG" id="buz:AYM40_14200"/>
<feature type="transmembrane region" description="Helical" evidence="1">
    <location>
        <begin position="21"/>
        <end position="41"/>
    </location>
</feature>
<dbReference type="OrthoDB" id="8964452at2"/>
<organism evidence="2 3">
    <name type="scientific">Paraburkholderia phytofirmans OLGA172</name>
    <dbReference type="NCBI Taxonomy" id="1417228"/>
    <lineage>
        <taxon>Bacteria</taxon>
        <taxon>Pseudomonadati</taxon>
        <taxon>Pseudomonadota</taxon>
        <taxon>Betaproteobacteria</taxon>
        <taxon>Burkholderiales</taxon>
        <taxon>Burkholderiaceae</taxon>
        <taxon>Paraburkholderia</taxon>
    </lineage>
</organism>
<keyword evidence="1" id="KW-1133">Transmembrane helix</keyword>
<keyword evidence="3" id="KW-1185">Reference proteome</keyword>
<protein>
    <submittedName>
        <fullName evidence="2">Uncharacterized protein</fullName>
    </submittedName>
</protein>
<feature type="transmembrane region" description="Helical" evidence="1">
    <location>
        <begin position="53"/>
        <end position="73"/>
    </location>
</feature>
<keyword evidence="1" id="KW-0472">Membrane</keyword>
<dbReference type="EMBL" id="CP014578">
    <property type="protein sequence ID" value="ANB74721.1"/>
    <property type="molecule type" value="Genomic_DNA"/>
</dbReference>
<evidence type="ECO:0000256" key="1">
    <source>
        <dbReference type="SAM" id="Phobius"/>
    </source>
</evidence>
<keyword evidence="1" id="KW-0812">Transmembrane</keyword>
<reference evidence="2 3" key="1">
    <citation type="journal article" date="2016" name="Gene">
        <title>PacBio SMRT assembly of a complex multi-replicon genome reveals chlorocatechol degradative operon in a region of genome plasticity.</title>
        <authorList>
            <person name="Ricker N."/>
            <person name="Shen S.Y."/>
            <person name="Goordial J."/>
            <person name="Jin S."/>
            <person name="Fulthorpe R.R."/>
        </authorList>
    </citation>
    <scope>NUCLEOTIDE SEQUENCE [LARGE SCALE GENOMIC DNA]</scope>
    <source>
        <strain evidence="2 3">OLGA172</strain>
    </source>
</reference>